<reference evidence="2 3" key="1">
    <citation type="submission" date="2022-06" db="EMBL/GenBank/DDBJ databases">
        <authorList>
            <person name="Jeon C.O."/>
        </authorList>
    </citation>
    <scope>NUCLEOTIDE SEQUENCE [LARGE SCALE GENOMIC DNA]</scope>
    <source>
        <strain evidence="2 3">KCTC 13943</strain>
    </source>
</reference>
<dbReference type="PANTHER" id="PTHR33498:SF1">
    <property type="entry name" value="TRANSPOSASE FOR INSERTION SEQUENCE ELEMENT IS1557"/>
    <property type="match status" value="1"/>
</dbReference>
<evidence type="ECO:0000313" key="3">
    <source>
        <dbReference type="Proteomes" id="UP001523262"/>
    </source>
</evidence>
<gene>
    <name evidence="2" type="ORF">NDK43_22615</name>
</gene>
<dbReference type="InterPro" id="IPR002560">
    <property type="entry name" value="Transposase_DDE"/>
</dbReference>
<dbReference type="PANTHER" id="PTHR33498">
    <property type="entry name" value="TRANSPOSASE FOR INSERTION SEQUENCE ELEMENT IS1557"/>
    <property type="match status" value="1"/>
</dbReference>
<keyword evidence="3" id="KW-1185">Reference proteome</keyword>
<dbReference type="InterPro" id="IPR047951">
    <property type="entry name" value="Transpos_ISL3"/>
</dbReference>
<protein>
    <submittedName>
        <fullName evidence="2">ISL3 family transposase</fullName>
    </submittedName>
</protein>
<accession>A0ABT0WGH4</accession>
<feature type="domain" description="Transposase IS204/IS1001/IS1096/IS1165 DDE" evidence="1">
    <location>
        <begin position="2"/>
        <end position="208"/>
    </location>
</feature>
<sequence>MFATEGKGSQVLKDFSVFLQEKEINPENITEVCSDMSPAFIKGVESEFPMANITFDKFHVMKLVNEALDQVRRQEQIEQPALKKTRFIWLKNQKNLNSEQHETMLKLKDTNLKTARAYRIKLSLQDMWTKSNLFACFYFNEWYNWAIRSRLEPIVKVAKTLRKHEKGILRWFESKMTNGLLEGINSLVQAAKRKARGYRTTKNFIAMIYATANKLSIQVESHRLE</sequence>
<dbReference type="Pfam" id="PF01610">
    <property type="entry name" value="DDE_Tnp_ISL3"/>
    <property type="match status" value="1"/>
</dbReference>
<evidence type="ECO:0000313" key="2">
    <source>
        <dbReference type="EMBL" id="MCM2534624.1"/>
    </source>
</evidence>
<evidence type="ECO:0000259" key="1">
    <source>
        <dbReference type="Pfam" id="PF01610"/>
    </source>
</evidence>
<organism evidence="2 3">
    <name type="scientific">Neobacillus pocheonensis</name>
    <dbReference type="NCBI Taxonomy" id="363869"/>
    <lineage>
        <taxon>Bacteria</taxon>
        <taxon>Bacillati</taxon>
        <taxon>Bacillota</taxon>
        <taxon>Bacilli</taxon>
        <taxon>Bacillales</taxon>
        <taxon>Bacillaceae</taxon>
        <taxon>Neobacillus</taxon>
    </lineage>
</organism>
<proteinExistence type="predicted"/>
<comment type="caution">
    <text evidence="2">The sequence shown here is derived from an EMBL/GenBank/DDBJ whole genome shotgun (WGS) entry which is preliminary data.</text>
</comment>
<dbReference type="EMBL" id="JAMQCR010000002">
    <property type="protein sequence ID" value="MCM2534624.1"/>
    <property type="molecule type" value="Genomic_DNA"/>
</dbReference>
<name>A0ABT0WGH4_9BACI</name>
<dbReference type="Proteomes" id="UP001523262">
    <property type="component" value="Unassembled WGS sequence"/>
</dbReference>
<dbReference type="NCBIfam" id="NF033550">
    <property type="entry name" value="transpos_ISL3"/>
    <property type="match status" value="1"/>
</dbReference>